<dbReference type="Proteomes" id="UP000827976">
    <property type="component" value="Chromosome 14"/>
</dbReference>
<keyword evidence="2" id="KW-1185">Reference proteome</keyword>
<proteinExistence type="predicted"/>
<protein>
    <submittedName>
        <fullName evidence="1">Uncharacterized protein</fullName>
    </submittedName>
</protein>
<sequence>MIREPSLKHNHLTTALETLISVHHRKGRGSELTNVFFPRRRGPMGDWQNNTQIKVSWHKLVR</sequence>
<evidence type="ECO:0000313" key="2">
    <source>
        <dbReference type="Proteomes" id="UP000827976"/>
    </source>
</evidence>
<accession>A0ACB7USV8</accession>
<evidence type="ECO:0000313" key="1">
    <source>
        <dbReference type="EMBL" id="KAH7663810.1"/>
    </source>
</evidence>
<dbReference type="EMBL" id="CM037024">
    <property type="protein sequence ID" value="KAH7663810.1"/>
    <property type="molecule type" value="Genomic_DNA"/>
</dbReference>
<organism evidence="1 2">
    <name type="scientific">Dioscorea alata</name>
    <name type="common">Purple yam</name>
    <dbReference type="NCBI Taxonomy" id="55571"/>
    <lineage>
        <taxon>Eukaryota</taxon>
        <taxon>Viridiplantae</taxon>
        <taxon>Streptophyta</taxon>
        <taxon>Embryophyta</taxon>
        <taxon>Tracheophyta</taxon>
        <taxon>Spermatophyta</taxon>
        <taxon>Magnoliopsida</taxon>
        <taxon>Liliopsida</taxon>
        <taxon>Dioscoreales</taxon>
        <taxon>Dioscoreaceae</taxon>
        <taxon>Dioscorea</taxon>
    </lineage>
</organism>
<reference evidence="2" key="1">
    <citation type="journal article" date="2022" name="Nat. Commun.">
        <title>Chromosome evolution and the genetic basis of agronomically important traits in greater yam.</title>
        <authorList>
            <person name="Bredeson J.V."/>
            <person name="Lyons J.B."/>
            <person name="Oniyinde I.O."/>
            <person name="Okereke N.R."/>
            <person name="Kolade O."/>
            <person name="Nnabue I."/>
            <person name="Nwadili C.O."/>
            <person name="Hribova E."/>
            <person name="Parker M."/>
            <person name="Nwogha J."/>
            <person name="Shu S."/>
            <person name="Carlson J."/>
            <person name="Kariba R."/>
            <person name="Muthemba S."/>
            <person name="Knop K."/>
            <person name="Barton G.J."/>
            <person name="Sherwood A.V."/>
            <person name="Lopez-Montes A."/>
            <person name="Asiedu R."/>
            <person name="Jamnadass R."/>
            <person name="Muchugi A."/>
            <person name="Goodstein D."/>
            <person name="Egesi C.N."/>
            <person name="Featherston J."/>
            <person name="Asfaw A."/>
            <person name="Simpson G.G."/>
            <person name="Dolezel J."/>
            <person name="Hendre P.S."/>
            <person name="Van Deynze A."/>
            <person name="Kumar P.L."/>
            <person name="Obidiegwu J.E."/>
            <person name="Bhattacharjee R."/>
            <person name="Rokhsar D.S."/>
        </authorList>
    </citation>
    <scope>NUCLEOTIDE SEQUENCE [LARGE SCALE GENOMIC DNA]</scope>
    <source>
        <strain evidence="2">cv. TDa95/00328</strain>
    </source>
</reference>
<gene>
    <name evidence="1" type="ORF">IHE45_14G080600</name>
</gene>
<comment type="caution">
    <text evidence="1">The sequence shown here is derived from an EMBL/GenBank/DDBJ whole genome shotgun (WGS) entry which is preliminary data.</text>
</comment>
<name>A0ACB7USV8_DIOAL</name>